<dbReference type="STRING" id="702745.SAMN05421818_11060"/>
<dbReference type="InterPro" id="IPR026881">
    <property type="entry name" value="WYL_dom"/>
</dbReference>
<evidence type="ECO:0000313" key="3">
    <source>
        <dbReference type="EMBL" id="SDH68001.1"/>
    </source>
</evidence>
<organism evidence="3 4">
    <name type="scientific">Myroides phaeus</name>
    <dbReference type="NCBI Taxonomy" id="702745"/>
    <lineage>
        <taxon>Bacteria</taxon>
        <taxon>Pseudomonadati</taxon>
        <taxon>Bacteroidota</taxon>
        <taxon>Flavobacteriia</taxon>
        <taxon>Flavobacteriales</taxon>
        <taxon>Flavobacteriaceae</taxon>
        <taxon>Myroides</taxon>
    </lineage>
</organism>
<dbReference type="InterPro" id="IPR057727">
    <property type="entry name" value="WCX_dom"/>
</dbReference>
<sequence>MTTDQFQAIILLLDNLFLSPKKYSRTSFADALEDKGLPFKPSFITKVLSKTRDLGINIVHSHLEGCYQLDTDDNQEEMLLNYQNIKNIISLEQFSQKVLDDPILFRYVQFGHRVRGKGYAYLPLCLEAILTKRKLQIVYESFKDDKPTTYIIEPLFVKEYLNRWYIITRTLVNRDHNIFALDRIHDLEITQKEFTLTEVDSFAMFDNTIGIDQRGEISYVRLKCDQSAINYIRTLPWHDSFKEEEITADYMIFSITVRLNHELESLLISYGSAIEVLEPVELRTNIKNKLQKALNKYV</sequence>
<protein>
    <submittedName>
        <fullName evidence="3">WYL domain-containing protein</fullName>
    </submittedName>
</protein>
<dbReference type="PANTHER" id="PTHR34580">
    <property type="match status" value="1"/>
</dbReference>
<evidence type="ECO:0000259" key="1">
    <source>
        <dbReference type="Pfam" id="PF13280"/>
    </source>
</evidence>
<dbReference type="AlphaFoldDB" id="A0A1G8EDR3"/>
<dbReference type="PANTHER" id="PTHR34580:SF9">
    <property type="entry name" value="SLL5097 PROTEIN"/>
    <property type="match status" value="1"/>
</dbReference>
<evidence type="ECO:0000259" key="2">
    <source>
        <dbReference type="Pfam" id="PF25583"/>
    </source>
</evidence>
<dbReference type="Pfam" id="PF13280">
    <property type="entry name" value="WYL"/>
    <property type="match status" value="1"/>
</dbReference>
<feature type="domain" description="WCX" evidence="2">
    <location>
        <begin position="220"/>
        <end position="294"/>
    </location>
</feature>
<dbReference type="Pfam" id="PF25583">
    <property type="entry name" value="WCX"/>
    <property type="match status" value="1"/>
</dbReference>
<evidence type="ECO:0000313" key="4">
    <source>
        <dbReference type="Proteomes" id="UP000243588"/>
    </source>
</evidence>
<keyword evidence="4" id="KW-1185">Reference proteome</keyword>
<dbReference type="InterPro" id="IPR051534">
    <property type="entry name" value="CBASS_pafABC_assoc_protein"/>
</dbReference>
<proteinExistence type="predicted"/>
<name>A0A1G8EDR3_9FLAO</name>
<dbReference type="PROSITE" id="PS52050">
    <property type="entry name" value="WYL"/>
    <property type="match status" value="1"/>
</dbReference>
<accession>A0A1G8EDR3</accession>
<dbReference type="Proteomes" id="UP000243588">
    <property type="component" value="Unassembled WGS sequence"/>
</dbReference>
<gene>
    <name evidence="3" type="ORF">SAMN05421818_11060</name>
</gene>
<reference evidence="4" key="1">
    <citation type="submission" date="2016-10" db="EMBL/GenBank/DDBJ databases">
        <authorList>
            <person name="Varghese N."/>
            <person name="Submissions S."/>
        </authorList>
    </citation>
    <scope>NUCLEOTIDE SEQUENCE [LARGE SCALE GENOMIC DNA]</scope>
    <source>
        <strain evidence="4">DSM 23313</strain>
    </source>
</reference>
<dbReference type="RefSeq" id="WP_090408201.1">
    <property type="nucleotide sequence ID" value="NZ_FNDQ01000010.1"/>
</dbReference>
<dbReference type="EMBL" id="FNDQ01000010">
    <property type="protein sequence ID" value="SDH68001.1"/>
    <property type="molecule type" value="Genomic_DNA"/>
</dbReference>
<feature type="domain" description="WYL" evidence="1">
    <location>
        <begin position="122"/>
        <end position="189"/>
    </location>
</feature>